<evidence type="ECO:0000313" key="2">
    <source>
        <dbReference type="Proteomes" id="UP000829196"/>
    </source>
</evidence>
<comment type="caution">
    <text evidence="1">The sequence shown here is derived from an EMBL/GenBank/DDBJ whole genome shotgun (WGS) entry which is preliminary data.</text>
</comment>
<evidence type="ECO:0000313" key="1">
    <source>
        <dbReference type="EMBL" id="KAI0507324.1"/>
    </source>
</evidence>
<name>A0A8T3B8S6_DENNO</name>
<dbReference type="EMBL" id="JAGYWB010000010">
    <property type="protein sequence ID" value="KAI0507324.1"/>
    <property type="molecule type" value="Genomic_DNA"/>
</dbReference>
<reference evidence="1" key="1">
    <citation type="journal article" date="2022" name="Front. Genet.">
        <title>Chromosome-Scale Assembly of the Dendrobium nobile Genome Provides Insights Into the Molecular Mechanism of the Biosynthesis of the Medicinal Active Ingredient of Dendrobium.</title>
        <authorList>
            <person name="Xu Q."/>
            <person name="Niu S.-C."/>
            <person name="Li K.-L."/>
            <person name="Zheng P.-J."/>
            <person name="Zhang X.-J."/>
            <person name="Jia Y."/>
            <person name="Liu Y."/>
            <person name="Niu Y.-X."/>
            <person name="Yu L.-H."/>
            <person name="Chen D.-F."/>
            <person name="Zhang G.-Q."/>
        </authorList>
    </citation>
    <scope>NUCLEOTIDE SEQUENCE</scope>
    <source>
        <tissue evidence="1">Leaf</tissue>
    </source>
</reference>
<sequence>MLIDHIVAILRVRQEVPLRSRCRALTLASEGHPQKSCPSPASCLSSAASASKENLPLVFGFRISILRVLDLFSLANSAKETCRFRQG</sequence>
<gene>
    <name evidence="1" type="ORF">KFK09_013446</name>
</gene>
<keyword evidence="2" id="KW-1185">Reference proteome</keyword>
<dbReference type="AlphaFoldDB" id="A0A8T3B8S6"/>
<organism evidence="1 2">
    <name type="scientific">Dendrobium nobile</name>
    <name type="common">Orchid</name>
    <dbReference type="NCBI Taxonomy" id="94219"/>
    <lineage>
        <taxon>Eukaryota</taxon>
        <taxon>Viridiplantae</taxon>
        <taxon>Streptophyta</taxon>
        <taxon>Embryophyta</taxon>
        <taxon>Tracheophyta</taxon>
        <taxon>Spermatophyta</taxon>
        <taxon>Magnoliopsida</taxon>
        <taxon>Liliopsida</taxon>
        <taxon>Asparagales</taxon>
        <taxon>Orchidaceae</taxon>
        <taxon>Epidendroideae</taxon>
        <taxon>Malaxideae</taxon>
        <taxon>Dendrobiinae</taxon>
        <taxon>Dendrobium</taxon>
    </lineage>
</organism>
<dbReference type="Proteomes" id="UP000829196">
    <property type="component" value="Unassembled WGS sequence"/>
</dbReference>
<accession>A0A8T3B8S6</accession>
<protein>
    <submittedName>
        <fullName evidence="1">Uncharacterized protein</fullName>
    </submittedName>
</protein>
<proteinExistence type="predicted"/>